<dbReference type="Pfam" id="PF13414">
    <property type="entry name" value="TPR_11"/>
    <property type="match status" value="1"/>
</dbReference>
<dbReference type="PANTHER" id="PTHR44858:SF1">
    <property type="entry name" value="UDP-N-ACETYLGLUCOSAMINE--PEPTIDE N-ACETYLGLUCOSAMINYLTRANSFERASE SPINDLY-RELATED"/>
    <property type="match status" value="1"/>
</dbReference>
<dbReference type="PROSITE" id="PS50005">
    <property type="entry name" value="TPR"/>
    <property type="match status" value="2"/>
</dbReference>
<evidence type="ECO:0000256" key="2">
    <source>
        <dbReference type="ARBA" id="ARBA00022803"/>
    </source>
</evidence>
<evidence type="ECO:0000256" key="1">
    <source>
        <dbReference type="ARBA" id="ARBA00022737"/>
    </source>
</evidence>
<dbReference type="Proteomes" id="UP000199518">
    <property type="component" value="Unassembled WGS sequence"/>
</dbReference>
<dbReference type="Gene3D" id="1.25.40.10">
    <property type="entry name" value="Tetratricopeptide repeat domain"/>
    <property type="match status" value="2"/>
</dbReference>
<name>A0A1I3MQV6_9PLAN</name>
<dbReference type="AlphaFoldDB" id="A0A1I3MQV6"/>
<dbReference type="GO" id="GO:0009279">
    <property type="term" value="C:cell outer membrane"/>
    <property type="evidence" value="ECO:0007669"/>
    <property type="project" value="TreeGrafter"/>
</dbReference>
<dbReference type="InterPro" id="IPR019734">
    <property type="entry name" value="TPR_rpt"/>
</dbReference>
<dbReference type="SMART" id="SM00028">
    <property type="entry name" value="TPR"/>
    <property type="match status" value="5"/>
</dbReference>
<evidence type="ECO:0000313" key="4">
    <source>
        <dbReference type="EMBL" id="SFI99373.1"/>
    </source>
</evidence>
<keyword evidence="1" id="KW-0677">Repeat</keyword>
<sequence>MASRIWKTIVDAILYMYELCRLGGPSAAMMVRRGNRHFERNDDERALWWYTKAIRWSPRNWYAFANRGVVRFRTGKIEDARSDFLQAQAIHPSRLDIHWNLGVLSLQAGETERAISEWTHAVEGGVRHADIFFNRGYARFQLKQFTLALEDLNEAVRLSPENAENLYWRGLTRSELGDQVGAGTDLSQAVELDPKHGETPEVKAFLASHRGDHKLALELYEERILSDSSNPYWFNGAAWILATGPDDLRNGVRAVELAQKACELSKLNDGNYVGTLAAAYAETGNFDEAIKWQEQAASLYTSEELAEWGFLIDLYRAGRPYRQPSNSDQPATP</sequence>
<dbReference type="PANTHER" id="PTHR44858">
    <property type="entry name" value="TETRATRICOPEPTIDE REPEAT PROTEIN 6"/>
    <property type="match status" value="1"/>
</dbReference>
<evidence type="ECO:0000313" key="5">
    <source>
        <dbReference type="Proteomes" id="UP000199518"/>
    </source>
</evidence>
<dbReference type="Pfam" id="PF13181">
    <property type="entry name" value="TPR_8"/>
    <property type="match status" value="1"/>
</dbReference>
<dbReference type="InterPro" id="IPR011990">
    <property type="entry name" value="TPR-like_helical_dom_sf"/>
</dbReference>
<protein>
    <submittedName>
        <fullName evidence="4">Tetratricopeptide repeat-containing protein</fullName>
    </submittedName>
</protein>
<proteinExistence type="predicted"/>
<dbReference type="EMBL" id="FOQD01000014">
    <property type="protein sequence ID" value="SFI99373.1"/>
    <property type="molecule type" value="Genomic_DNA"/>
</dbReference>
<accession>A0A1I3MQV6</accession>
<dbReference type="SUPFAM" id="SSF48452">
    <property type="entry name" value="TPR-like"/>
    <property type="match status" value="2"/>
</dbReference>
<evidence type="ECO:0000256" key="3">
    <source>
        <dbReference type="PROSITE-ProRule" id="PRU00339"/>
    </source>
</evidence>
<keyword evidence="2 3" id="KW-0802">TPR repeat</keyword>
<dbReference type="InterPro" id="IPR050498">
    <property type="entry name" value="Ycf3"/>
</dbReference>
<organism evidence="4 5">
    <name type="scientific">Planctomicrobium piriforme</name>
    <dbReference type="NCBI Taxonomy" id="1576369"/>
    <lineage>
        <taxon>Bacteria</taxon>
        <taxon>Pseudomonadati</taxon>
        <taxon>Planctomycetota</taxon>
        <taxon>Planctomycetia</taxon>
        <taxon>Planctomycetales</taxon>
        <taxon>Planctomycetaceae</taxon>
        <taxon>Planctomicrobium</taxon>
    </lineage>
</organism>
<reference evidence="5" key="1">
    <citation type="submission" date="2016-10" db="EMBL/GenBank/DDBJ databases">
        <authorList>
            <person name="Varghese N."/>
            <person name="Submissions S."/>
        </authorList>
    </citation>
    <scope>NUCLEOTIDE SEQUENCE [LARGE SCALE GENOMIC DNA]</scope>
    <source>
        <strain evidence="5">DSM 26348</strain>
    </source>
</reference>
<dbReference type="OrthoDB" id="250076at2"/>
<feature type="repeat" description="TPR" evidence="3">
    <location>
        <begin position="129"/>
        <end position="162"/>
    </location>
</feature>
<dbReference type="GO" id="GO:0046813">
    <property type="term" value="P:receptor-mediated virion attachment to host cell"/>
    <property type="evidence" value="ECO:0007669"/>
    <property type="project" value="TreeGrafter"/>
</dbReference>
<dbReference type="STRING" id="1576369.SAMN05421753_11481"/>
<feature type="repeat" description="TPR" evidence="3">
    <location>
        <begin position="27"/>
        <end position="60"/>
    </location>
</feature>
<dbReference type="Pfam" id="PF13432">
    <property type="entry name" value="TPR_16"/>
    <property type="match status" value="1"/>
</dbReference>
<gene>
    <name evidence="4" type="ORF">SAMN05421753_11481</name>
</gene>
<keyword evidence="5" id="KW-1185">Reference proteome</keyword>